<proteinExistence type="inferred from homology"/>
<dbReference type="EMBL" id="JYOV01000027">
    <property type="protein sequence ID" value="KJU87915.1"/>
    <property type="molecule type" value="Genomic_DNA"/>
</dbReference>
<comment type="pathway">
    <text evidence="1 4">Protein modification; protein glycosylation.</text>
</comment>
<dbReference type="InterPro" id="IPR014268">
    <property type="entry name" value="GtfB"/>
</dbReference>
<keyword evidence="5" id="KW-0808">Transferase</keyword>
<accession>A0A0F3H1C2</accession>
<evidence type="ECO:0000256" key="1">
    <source>
        <dbReference type="ARBA" id="ARBA00004922"/>
    </source>
</evidence>
<dbReference type="GO" id="GO:0031647">
    <property type="term" value="P:regulation of protein stability"/>
    <property type="evidence" value="ECO:0007669"/>
    <property type="project" value="UniProtKB-UniRule"/>
</dbReference>
<comment type="subcellular location">
    <subcellularLocation>
        <location evidence="4">Cell membrane</location>
        <topology evidence="4">Peripheral membrane protein</topology>
    </subcellularLocation>
</comment>
<dbReference type="PATRIC" id="fig|28037.218.peg.1897"/>
<dbReference type="GO" id="GO:0005886">
    <property type="term" value="C:plasma membrane"/>
    <property type="evidence" value="ECO:0007669"/>
    <property type="project" value="UniProtKB-SubCell"/>
</dbReference>
<evidence type="ECO:0000256" key="4">
    <source>
        <dbReference type="HAMAP-Rule" id="MF_01473"/>
    </source>
</evidence>
<dbReference type="HAMAP" id="MF_01473">
    <property type="entry name" value="GtfB"/>
    <property type="match status" value="1"/>
</dbReference>
<dbReference type="Proteomes" id="UP000033405">
    <property type="component" value="Unassembled WGS sequence"/>
</dbReference>
<comment type="function">
    <text evidence="4">Required for polymorphic O-glycosylation of the serine-rich repeat protein in this bacteria. A stabilizing protein that is part of the accessory SecA2/SecY2 system specifically required to export serine-rich repeat cell wall proteins usually encoded upstream in the same operon. The GtfA-GtfB complex adds GlcNAc from UDP-GlcNAc to the substrate protein, attaching the first sugar residue. Stabilizes the glycosylation activity of GtfA. Has no N-acetylglucosaminyl transferase activity on its own.</text>
</comment>
<sequence length="455" mass="52167">MIQLFDVYNQESQDLHYSLTEAGLSDLAVVIEPDGFLPDGVVSPFTYYLGYDSGKPLYFNQVPVPDFWEIAGNNQFGTINDLNQERAVIHFADGLQARLVKKVEWKTPAGRIFQVDHYNRFGACFAKTTFDGSGQAIMTSYRNVDQKEVILENHVTGDILLTLEGQGLRHFSGRVAFIIDFLQGLRVNLDHILFNTLSTSFLTSFHFPEKSGQFPEKSGQDILIWQEPLHDDIPGNMQLILENDQLRAKTIIIPDYATYERALQLTDEKFHHKFSHLGYHYHFKRDNFVRSDALIVTNSDQLEQVEKLVESLPKVTFRIAAVTEMSTKLLDMIRYPNVVLYQNASPQKIQELYQLSDIYLDINYGNELLQAVRQAFENNQLILAFEETAHNRRYIAPNHIFAKEAVEDMIQTIELALSNVTEMGQALGEQGYYANYVDPITYQDRMQTILGESHD</sequence>
<protein>
    <recommendedName>
        <fullName evidence="4">UDP-N-acetylglucosamine--peptide N-acetylglucosaminyltransferase stabilizing protein GtfB</fullName>
    </recommendedName>
    <alternativeName>
        <fullName evidence="4">Glycosyltransferase stabilizing protein GtfB</fullName>
    </alternativeName>
</protein>
<comment type="similarity">
    <text evidence="4">Belongs to the GtfB family.</text>
</comment>
<keyword evidence="3 4" id="KW-0472">Membrane</keyword>
<evidence type="ECO:0000256" key="3">
    <source>
        <dbReference type="ARBA" id="ARBA00023136"/>
    </source>
</evidence>
<evidence type="ECO:0000313" key="5">
    <source>
        <dbReference type="EMBL" id="KJU87915.1"/>
    </source>
</evidence>
<comment type="subunit">
    <text evidence="4">Forms a heterotetramer with 2 subunits each of GtfA and GtfB. Part of the accessory SecA2/SecY2 protein translocation apparatus.</text>
</comment>
<comment type="caution">
    <text evidence="5">The sequence shown here is derived from an EMBL/GenBank/DDBJ whole genome shotgun (WGS) entry which is preliminary data.</text>
</comment>
<evidence type="ECO:0000313" key="6">
    <source>
        <dbReference type="Proteomes" id="UP000033405"/>
    </source>
</evidence>
<gene>
    <name evidence="5" type="primary">gtf2</name>
    <name evidence="4" type="synonym">gtfB</name>
    <name evidence="5" type="ORF">TZ96_01933</name>
</gene>
<keyword evidence="2 4" id="KW-1003">Cell membrane</keyword>
<dbReference type="NCBIfam" id="TIGR02919">
    <property type="entry name" value="accessory Sec system glycosylation chaperone GtfB"/>
    <property type="match status" value="1"/>
</dbReference>
<organism evidence="5 6">
    <name type="scientific">Streptococcus infantis</name>
    <dbReference type="NCBI Taxonomy" id="68892"/>
    <lineage>
        <taxon>Bacteria</taxon>
        <taxon>Bacillati</taxon>
        <taxon>Bacillota</taxon>
        <taxon>Bacilli</taxon>
        <taxon>Lactobacillales</taxon>
        <taxon>Streptococcaceae</taxon>
        <taxon>Streptococcus</taxon>
    </lineage>
</organism>
<dbReference type="RefSeq" id="WP_045763913.1">
    <property type="nucleotide sequence ID" value="NZ_JYOV01000027.1"/>
</dbReference>
<reference evidence="5 6" key="1">
    <citation type="submission" date="2015-02" db="EMBL/GenBank/DDBJ databases">
        <title>Evolution of amylase-binding proteins of oral streptococcal species.</title>
        <authorList>
            <person name="Haase E.M."/>
        </authorList>
    </citation>
    <scope>NUCLEOTIDE SEQUENCE [LARGE SCALE GENOMIC DNA]</scope>
    <source>
        <strain evidence="5 6">UC6950A</strain>
    </source>
</reference>
<dbReference type="GO" id="GO:0017122">
    <property type="term" value="C:protein N-acetylglucosaminyltransferase complex"/>
    <property type="evidence" value="ECO:0007669"/>
    <property type="project" value="UniProtKB-UniRule"/>
</dbReference>
<evidence type="ECO:0000256" key="2">
    <source>
        <dbReference type="ARBA" id="ARBA00022475"/>
    </source>
</evidence>
<dbReference type="AlphaFoldDB" id="A0A0F3H1C2"/>
<name>A0A0F3H1C2_9STRE</name>
<dbReference type="GO" id="GO:0016740">
    <property type="term" value="F:transferase activity"/>
    <property type="evidence" value="ECO:0007669"/>
    <property type="project" value="UniProtKB-KW"/>
</dbReference>
<dbReference type="UniPathway" id="UPA00378"/>